<dbReference type="EMBL" id="VSSQ01136858">
    <property type="protein sequence ID" value="MPN60938.1"/>
    <property type="molecule type" value="Genomic_DNA"/>
</dbReference>
<sequence length="29" mass="3127">MFICFALGLAEFNISLIKSGAFEAVFTGE</sequence>
<dbReference type="AlphaFoldDB" id="A0A645JB89"/>
<protein>
    <submittedName>
        <fullName evidence="1">Uncharacterized protein</fullName>
    </submittedName>
</protein>
<evidence type="ECO:0000313" key="1">
    <source>
        <dbReference type="EMBL" id="MPN60938.1"/>
    </source>
</evidence>
<reference evidence="1" key="1">
    <citation type="submission" date="2019-08" db="EMBL/GenBank/DDBJ databases">
        <authorList>
            <person name="Kucharzyk K."/>
            <person name="Murdoch R.W."/>
            <person name="Higgins S."/>
            <person name="Loffler F."/>
        </authorList>
    </citation>
    <scope>NUCLEOTIDE SEQUENCE</scope>
</reference>
<proteinExistence type="predicted"/>
<organism evidence="1">
    <name type="scientific">bioreactor metagenome</name>
    <dbReference type="NCBI Taxonomy" id="1076179"/>
    <lineage>
        <taxon>unclassified sequences</taxon>
        <taxon>metagenomes</taxon>
        <taxon>ecological metagenomes</taxon>
    </lineage>
</organism>
<comment type="caution">
    <text evidence="1">The sequence shown here is derived from an EMBL/GenBank/DDBJ whole genome shotgun (WGS) entry which is preliminary data.</text>
</comment>
<accession>A0A645JB89</accession>
<name>A0A645JB89_9ZZZZ</name>
<gene>
    <name evidence="1" type="ORF">SDC9_208671</name>
</gene>